<evidence type="ECO:0000313" key="5">
    <source>
        <dbReference type="Proteomes" id="UP000239388"/>
    </source>
</evidence>
<name>A0A2S8GGU4_9BACT</name>
<dbReference type="Gene3D" id="3.20.20.70">
    <property type="entry name" value="Aldolase class I"/>
    <property type="match status" value="1"/>
</dbReference>
<dbReference type="SMART" id="SM01130">
    <property type="entry name" value="DHDPS"/>
    <property type="match status" value="1"/>
</dbReference>
<comment type="caution">
    <text evidence="3">The sequence shown here is derived from an EMBL/GenBank/DDBJ whole genome shotgun (WGS) entry which is preliminary data.</text>
</comment>
<evidence type="ECO:0000313" key="4">
    <source>
        <dbReference type="Proteomes" id="UP000237819"/>
    </source>
</evidence>
<dbReference type="GO" id="GO:0016829">
    <property type="term" value="F:lyase activity"/>
    <property type="evidence" value="ECO:0007669"/>
    <property type="project" value="UniProtKB-KW"/>
</dbReference>
<dbReference type="InterPro" id="IPR013785">
    <property type="entry name" value="Aldolase_TIM"/>
</dbReference>
<sequence length="355" mass="38149">MTTKYIASLIADPIANYPAATVACFDPTRGDLPRRQLDPDRLVAYLENLAHAGAAAVLLAASTGQGHLRTVDELAEWFAAAGKADVGSMVKMALLRPEDGEEANARLLDVIVEQAFPVVFLRPGANLPAGATDIDVVNNMAPLLKQTADAGLAVGVYSISDVSGVPLTAAATEQLLDLPGGDRIVAAKVTEADYAASTQQYLASPRLTRLKIVQGWDPHLAQALQDGPKYDLEGRQRVGVTSGPMSLAVYQYKYLLQAAAEQRWNEVTQSQAAVTALFAAMQDDPAKFADLQRAKVIMGLGQPLTSEVTDEQINRVFTALESLPRGEDRRRLAWSLDLMEDGPYHERLVALADAT</sequence>
<organism evidence="3 4">
    <name type="scientific">Blastopirellula marina</name>
    <dbReference type="NCBI Taxonomy" id="124"/>
    <lineage>
        <taxon>Bacteria</taxon>
        <taxon>Pseudomonadati</taxon>
        <taxon>Planctomycetota</taxon>
        <taxon>Planctomycetia</taxon>
        <taxon>Pirellulales</taxon>
        <taxon>Pirellulaceae</taxon>
        <taxon>Blastopirellula</taxon>
    </lineage>
</organism>
<evidence type="ECO:0000256" key="1">
    <source>
        <dbReference type="ARBA" id="ARBA00023239"/>
    </source>
</evidence>
<dbReference type="OrthoDB" id="244103at2"/>
<gene>
    <name evidence="3" type="ORF">C5Y93_23935</name>
    <name evidence="2" type="ORF">C5Y98_06775</name>
</gene>
<reference evidence="4 5" key="1">
    <citation type="submission" date="2018-02" db="EMBL/GenBank/DDBJ databases">
        <title>Comparative genomes isolates from brazilian mangrove.</title>
        <authorList>
            <person name="Araujo J.E."/>
            <person name="Taketani R.G."/>
            <person name="Silva M.C.P."/>
            <person name="Loureco M.V."/>
            <person name="Andreote F.D."/>
        </authorList>
    </citation>
    <scope>NUCLEOTIDE SEQUENCE [LARGE SCALE GENOMIC DNA]</scope>
    <source>
        <strain evidence="2 5">NAP PRIS-MGV</strain>
        <strain evidence="3 4">Nap-Phe MGV</strain>
    </source>
</reference>
<keyword evidence="1" id="KW-0456">Lyase</keyword>
<protein>
    <recommendedName>
        <fullName evidence="6">Dihydrodipicolinate synthase family protein</fullName>
    </recommendedName>
</protein>
<evidence type="ECO:0008006" key="6">
    <source>
        <dbReference type="Google" id="ProtNLM"/>
    </source>
</evidence>
<dbReference type="Proteomes" id="UP000237819">
    <property type="component" value="Unassembled WGS sequence"/>
</dbReference>
<dbReference type="PROSITE" id="PS51257">
    <property type="entry name" value="PROKAR_LIPOPROTEIN"/>
    <property type="match status" value="1"/>
</dbReference>
<evidence type="ECO:0000313" key="3">
    <source>
        <dbReference type="EMBL" id="PQO43688.1"/>
    </source>
</evidence>
<dbReference type="InterPro" id="IPR002220">
    <property type="entry name" value="DapA-like"/>
</dbReference>
<proteinExistence type="predicted"/>
<dbReference type="SUPFAM" id="SSF51569">
    <property type="entry name" value="Aldolase"/>
    <property type="match status" value="1"/>
</dbReference>
<dbReference type="AlphaFoldDB" id="A0A2S8GGU4"/>
<evidence type="ECO:0000313" key="2">
    <source>
        <dbReference type="EMBL" id="PQO40017.1"/>
    </source>
</evidence>
<accession>A0A2S8GGU4</accession>
<dbReference type="EMBL" id="PUIB01000010">
    <property type="protein sequence ID" value="PQO40017.1"/>
    <property type="molecule type" value="Genomic_DNA"/>
</dbReference>
<dbReference type="EMBL" id="PUHZ01000023">
    <property type="protein sequence ID" value="PQO43688.1"/>
    <property type="molecule type" value="Genomic_DNA"/>
</dbReference>
<dbReference type="Proteomes" id="UP000239388">
    <property type="component" value="Unassembled WGS sequence"/>
</dbReference>
<dbReference type="RefSeq" id="WP_105337973.1">
    <property type="nucleotide sequence ID" value="NZ_PUHZ01000023.1"/>
</dbReference>